<comment type="caution">
    <text evidence="7">The sequence shown here is derived from an EMBL/GenBank/DDBJ whole genome shotgun (WGS) entry which is preliminary data.</text>
</comment>
<evidence type="ECO:0000313" key="7">
    <source>
        <dbReference type="EMBL" id="KXB32429.1"/>
    </source>
</evidence>
<dbReference type="InterPro" id="IPR001648">
    <property type="entry name" value="Ribosomal_bS18"/>
</dbReference>
<dbReference type="SUPFAM" id="SSF46911">
    <property type="entry name" value="Ribosomal protein S18"/>
    <property type="match status" value="1"/>
</dbReference>
<dbReference type="AlphaFoldDB" id="A0A133XNC4"/>
<dbReference type="EMBL" id="LODL01000005">
    <property type="protein sequence ID" value="KXB32429.1"/>
    <property type="molecule type" value="Genomic_DNA"/>
</dbReference>
<evidence type="ECO:0000256" key="3">
    <source>
        <dbReference type="ARBA" id="ARBA00023274"/>
    </source>
</evidence>
<protein>
    <recommendedName>
        <fullName evidence="4 5">Small ribosomal subunit protein bS18</fullName>
    </recommendedName>
</protein>
<evidence type="ECO:0000256" key="4">
    <source>
        <dbReference type="ARBA" id="ARBA00035141"/>
    </source>
</evidence>
<dbReference type="NCBIfam" id="TIGR00165">
    <property type="entry name" value="S18"/>
    <property type="match status" value="1"/>
</dbReference>
<dbReference type="STRING" id="281362.AT959_01710"/>
<dbReference type="Gene3D" id="4.10.640.10">
    <property type="entry name" value="Ribosomal protein S18"/>
    <property type="match status" value="1"/>
</dbReference>
<dbReference type="HAMAP" id="MF_00270">
    <property type="entry name" value="Ribosomal_bS18"/>
    <property type="match status" value="1"/>
</dbReference>
<reference evidence="7 8" key="1">
    <citation type="submission" date="2015-12" db="EMBL/GenBank/DDBJ databases">
        <title>Nitrous oxide reduction kinetics distinguish bacteria harboring typical versus atypical NosZ.</title>
        <authorList>
            <person name="Yoon S."/>
            <person name="Nissen S."/>
            <person name="Park D."/>
            <person name="Sanford R.A."/>
            <person name="Loeffler F.E."/>
        </authorList>
    </citation>
    <scope>NUCLEOTIDE SEQUENCE [LARGE SCALE GENOMIC DNA]</scope>
    <source>
        <strain evidence="7 8">ATCC BAA-841</strain>
    </source>
</reference>
<dbReference type="Pfam" id="PF01084">
    <property type="entry name" value="Ribosomal_S18"/>
    <property type="match status" value="1"/>
</dbReference>
<accession>A0A133XNC4</accession>
<name>A0A133XNC4_9RHOO</name>
<sequence length="91" mass="10729">MARFFKKKDDDKKKKRGGGLFKRRKFCRFTAEKVEQIDYKDVDVLKEYIQENAKIMPARLTGTKAGYQRQLGTAIKRARFLALLPYTDNHQ</sequence>
<dbReference type="InterPro" id="IPR036870">
    <property type="entry name" value="Ribosomal_bS18_sf"/>
</dbReference>
<dbReference type="PANTHER" id="PTHR13479">
    <property type="entry name" value="30S RIBOSOMAL PROTEIN S18"/>
    <property type="match status" value="1"/>
</dbReference>
<dbReference type="PANTHER" id="PTHR13479:SF40">
    <property type="entry name" value="SMALL RIBOSOMAL SUBUNIT PROTEIN BS18M"/>
    <property type="match status" value="1"/>
</dbReference>
<dbReference type="Proteomes" id="UP000070186">
    <property type="component" value="Unassembled WGS sequence"/>
</dbReference>
<dbReference type="GO" id="GO:0022627">
    <property type="term" value="C:cytosolic small ribosomal subunit"/>
    <property type="evidence" value="ECO:0007669"/>
    <property type="project" value="TreeGrafter"/>
</dbReference>
<evidence type="ECO:0000256" key="6">
    <source>
        <dbReference type="RuleBase" id="RU003910"/>
    </source>
</evidence>
<keyword evidence="8" id="KW-1185">Reference proteome</keyword>
<keyword evidence="5" id="KW-0699">rRNA-binding</keyword>
<keyword evidence="3 5" id="KW-0687">Ribonucleoprotein</keyword>
<dbReference type="GO" id="GO:0006412">
    <property type="term" value="P:translation"/>
    <property type="evidence" value="ECO:0007669"/>
    <property type="project" value="UniProtKB-UniRule"/>
</dbReference>
<dbReference type="GO" id="GO:0070181">
    <property type="term" value="F:small ribosomal subunit rRNA binding"/>
    <property type="evidence" value="ECO:0007669"/>
    <property type="project" value="TreeGrafter"/>
</dbReference>
<evidence type="ECO:0000256" key="5">
    <source>
        <dbReference type="HAMAP-Rule" id="MF_00270"/>
    </source>
</evidence>
<keyword evidence="2 5" id="KW-0689">Ribosomal protein</keyword>
<comment type="subunit">
    <text evidence="5">Part of the 30S ribosomal subunit. Forms a tight heterodimer with protein bS6.</text>
</comment>
<gene>
    <name evidence="5" type="primary">rpsR</name>
    <name evidence="7" type="ORF">AT959_01710</name>
</gene>
<proteinExistence type="inferred from homology"/>
<dbReference type="PROSITE" id="PS00057">
    <property type="entry name" value="RIBOSOMAL_S18"/>
    <property type="match status" value="1"/>
</dbReference>
<dbReference type="InterPro" id="IPR018275">
    <property type="entry name" value="Ribosomal_bS18_CS"/>
</dbReference>
<dbReference type="RefSeq" id="WP_027458986.1">
    <property type="nucleotide sequence ID" value="NZ_CP075187.1"/>
</dbReference>
<keyword evidence="5" id="KW-0694">RNA-binding</keyword>
<evidence type="ECO:0000313" key="8">
    <source>
        <dbReference type="Proteomes" id="UP000070186"/>
    </source>
</evidence>
<evidence type="ECO:0000256" key="2">
    <source>
        <dbReference type="ARBA" id="ARBA00022980"/>
    </source>
</evidence>
<dbReference type="PRINTS" id="PR00974">
    <property type="entry name" value="RIBOSOMALS18"/>
</dbReference>
<organism evidence="7 8">
    <name type="scientific">Dechloromonas denitrificans</name>
    <dbReference type="NCBI Taxonomy" id="281362"/>
    <lineage>
        <taxon>Bacteria</taxon>
        <taxon>Pseudomonadati</taxon>
        <taxon>Pseudomonadota</taxon>
        <taxon>Betaproteobacteria</taxon>
        <taxon>Rhodocyclales</taxon>
        <taxon>Azonexaceae</taxon>
        <taxon>Dechloromonas</taxon>
    </lineage>
</organism>
<evidence type="ECO:0000256" key="1">
    <source>
        <dbReference type="ARBA" id="ARBA00005589"/>
    </source>
</evidence>
<dbReference type="GO" id="GO:0003735">
    <property type="term" value="F:structural constituent of ribosome"/>
    <property type="evidence" value="ECO:0007669"/>
    <property type="project" value="InterPro"/>
</dbReference>
<comment type="similarity">
    <text evidence="1 5 6">Belongs to the bacterial ribosomal protein bS18 family.</text>
</comment>
<comment type="function">
    <text evidence="5">Binds as a heterodimer with protein bS6 to the central domain of the 16S rRNA, where it helps stabilize the platform of the 30S subunit.</text>
</comment>